<evidence type="ECO:0000256" key="1">
    <source>
        <dbReference type="SAM" id="SignalP"/>
    </source>
</evidence>
<organism evidence="2 3">
    <name type="scientific">Mesorhizobium abyssinicae</name>
    <dbReference type="NCBI Taxonomy" id="1209958"/>
    <lineage>
        <taxon>Bacteria</taxon>
        <taxon>Pseudomonadati</taxon>
        <taxon>Pseudomonadota</taxon>
        <taxon>Alphaproteobacteria</taxon>
        <taxon>Hyphomicrobiales</taxon>
        <taxon>Phyllobacteriaceae</taxon>
        <taxon>Mesorhizobium</taxon>
    </lineage>
</organism>
<evidence type="ECO:0000313" key="3">
    <source>
        <dbReference type="Proteomes" id="UP001276564"/>
    </source>
</evidence>
<feature type="chain" id="PRO_5047140986" evidence="1">
    <location>
        <begin position="21"/>
        <end position="120"/>
    </location>
</feature>
<proteinExistence type="predicted"/>
<protein>
    <submittedName>
        <fullName evidence="2">Uncharacterized protein</fullName>
    </submittedName>
</protein>
<name>A0ABU5AT52_9HYPH</name>
<keyword evidence="1" id="KW-0732">Signal</keyword>
<keyword evidence="3" id="KW-1185">Reference proteome</keyword>
<dbReference type="Proteomes" id="UP001276564">
    <property type="component" value="Unassembled WGS sequence"/>
</dbReference>
<evidence type="ECO:0000313" key="2">
    <source>
        <dbReference type="EMBL" id="MDX8540401.1"/>
    </source>
</evidence>
<comment type="caution">
    <text evidence="2">The sequence shown here is derived from an EMBL/GenBank/DDBJ whole genome shotgun (WGS) entry which is preliminary data.</text>
</comment>
<accession>A0ABU5AT52</accession>
<sequence length="120" mass="12917">MLFRSGTAAVALTVSATSLAAEASRLEADPSNALRALIDGHKTAYAAFLKAVLETGADSGDYDEASREEERALISICAFPVATQGDRFDKATYLLEIEARGELDLPEHMQALLHSTMWTV</sequence>
<reference evidence="2 3" key="1">
    <citation type="submission" date="2023-08" db="EMBL/GenBank/DDBJ databases">
        <title>Implementing the SeqCode for naming new Mesorhizobium species isolated from Vachellia karroo root nodules.</title>
        <authorList>
            <person name="Van Lill M."/>
        </authorList>
    </citation>
    <scope>NUCLEOTIDE SEQUENCE [LARGE SCALE GENOMIC DNA]</scope>
    <source>
        <strain evidence="2 3">VK4B</strain>
    </source>
</reference>
<feature type="signal peptide" evidence="1">
    <location>
        <begin position="1"/>
        <end position="20"/>
    </location>
</feature>
<gene>
    <name evidence="2" type="ORF">RFM23_22530</name>
</gene>
<dbReference type="EMBL" id="JAVIIP010000013">
    <property type="protein sequence ID" value="MDX8540401.1"/>
    <property type="molecule type" value="Genomic_DNA"/>
</dbReference>